<feature type="non-terminal residue" evidence="1">
    <location>
        <position position="1"/>
    </location>
</feature>
<dbReference type="AlphaFoldDB" id="A0A371FZ11"/>
<dbReference type="EMBL" id="QJKJ01007332">
    <property type="protein sequence ID" value="RDX83511.1"/>
    <property type="molecule type" value="Genomic_DNA"/>
</dbReference>
<comment type="caution">
    <text evidence="1">The sequence shown here is derived from an EMBL/GenBank/DDBJ whole genome shotgun (WGS) entry which is preliminary data.</text>
</comment>
<name>A0A371FZ11_MUCPR</name>
<feature type="non-terminal residue" evidence="1">
    <location>
        <position position="183"/>
    </location>
</feature>
<gene>
    <name evidence="1" type="ORF">CR513_35557</name>
</gene>
<sequence length="183" mass="21420">VIPESIYHANRVANVGPSLDVIIVENQCIQRILVGNSIQSQTTVKENKWRRLAFQASKGENLEQKDEYESLSFTKEQLEPFTKQNPKAHGSLILELLTYDKLFQEMRSWRRISSAKENVNLQSIIFPLNLLNLIKNLLPPYTKWKKMVCRLAFIDDHTRLTWVYLVTTKFQVGNIFQKKIHMM</sequence>
<evidence type="ECO:0000313" key="2">
    <source>
        <dbReference type="Proteomes" id="UP000257109"/>
    </source>
</evidence>
<reference evidence="1" key="1">
    <citation type="submission" date="2018-05" db="EMBL/GenBank/DDBJ databases">
        <title>Draft genome of Mucuna pruriens seed.</title>
        <authorList>
            <person name="Nnadi N.E."/>
            <person name="Vos R."/>
            <person name="Hasami M.H."/>
            <person name="Devisetty U.K."/>
            <person name="Aguiy J.C."/>
        </authorList>
    </citation>
    <scope>NUCLEOTIDE SEQUENCE [LARGE SCALE GENOMIC DNA]</scope>
    <source>
        <strain evidence="1">JCA_2017</strain>
    </source>
</reference>
<protein>
    <submittedName>
        <fullName evidence="1">Uncharacterized protein</fullName>
    </submittedName>
</protein>
<organism evidence="1 2">
    <name type="scientific">Mucuna pruriens</name>
    <name type="common">Velvet bean</name>
    <name type="synonym">Dolichos pruriens</name>
    <dbReference type="NCBI Taxonomy" id="157652"/>
    <lineage>
        <taxon>Eukaryota</taxon>
        <taxon>Viridiplantae</taxon>
        <taxon>Streptophyta</taxon>
        <taxon>Embryophyta</taxon>
        <taxon>Tracheophyta</taxon>
        <taxon>Spermatophyta</taxon>
        <taxon>Magnoliopsida</taxon>
        <taxon>eudicotyledons</taxon>
        <taxon>Gunneridae</taxon>
        <taxon>Pentapetalae</taxon>
        <taxon>rosids</taxon>
        <taxon>fabids</taxon>
        <taxon>Fabales</taxon>
        <taxon>Fabaceae</taxon>
        <taxon>Papilionoideae</taxon>
        <taxon>50 kb inversion clade</taxon>
        <taxon>NPAAA clade</taxon>
        <taxon>indigoferoid/millettioid clade</taxon>
        <taxon>Phaseoleae</taxon>
        <taxon>Mucuna</taxon>
    </lineage>
</organism>
<keyword evidence="2" id="KW-1185">Reference proteome</keyword>
<evidence type="ECO:0000313" key="1">
    <source>
        <dbReference type="EMBL" id="RDX83511.1"/>
    </source>
</evidence>
<proteinExistence type="predicted"/>
<dbReference type="Proteomes" id="UP000257109">
    <property type="component" value="Unassembled WGS sequence"/>
</dbReference>
<accession>A0A371FZ11</accession>